<dbReference type="PANTHER" id="PTHR38096">
    <property type="entry name" value="ENTEROBACTIN SYNTHASE COMPONENT D"/>
    <property type="match status" value="1"/>
</dbReference>
<dbReference type="Pfam" id="PF01648">
    <property type="entry name" value="ACPS"/>
    <property type="match status" value="1"/>
</dbReference>
<dbReference type="PANTHER" id="PTHR38096:SF1">
    <property type="entry name" value="ENTEROBACTIN SYNTHASE COMPONENT D"/>
    <property type="match status" value="1"/>
</dbReference>
<reference evidence="3 4" key="1">
    <citation type="submission" date="2024-10" db="EMBL/GenBank/DDBJ databases">
        <title>Updated reference genomes for cyclostephanoid diatoms.</title>
        <authorList>
            <person name="Roberts W.R."/>
            <person name="Alverson A.J."/>
        </authorList>
    </citation>
    <scope>NUCLEOTIDE SEQUENCE [LARGE SCALE GENOMIC DNA]</scope>
    <source>
        <strain evidence="3 4">AJA276-08</strain>
    </source>
</reference>
<proteinExistence type="predicted"/>
<evidence type="ECO:0000313" key="3">
    <source>
        <dbReference type="EMBL" id="KAL3769753.1"/>
    </source>
</evidence>
<gene>
    <name evidence="3" type="ORF">ACHAW5_003021</name>
</gene>
<evidence type="ECO:0000259" key="2">
    <source>
        <dbReference type="Pfam" id="PF01648"/>
    </source>
</evidence>
<organism evidence="3 4">
    <name type="scientific">Stephanodiscus triporus</name>
    <dbReference type="NCBI Taxonomy" id="2934178"/>
    <lineage>
        <taxon>Eukaryota</taxon>
        <taxon>Sar</taxon>
        <taxon>Stramenopiles</taxon>
        <taxon>Ochrophyta</taxon>
        <taxon>Bacillariophyta</taxon>
        <taxon>Coscinodiscophyceae</taxon>
        <taxon>Thalassiosirophycidae</taxon>
        <taxon>Stephanodiscales</taxon>
        <taxon>Stephanodiscaceae</taxon>
        <taxon>Stephanodiscus</taxon>
    </lineage>
</organism>
<accession>A0ABD3N0Y2</accession>
<dbReference type="InterPro" id="IPR003542">
    <property type="entry name" value="Enbac_synth_compD-like"/>
</dbReference>
<dbReference type="Gene3D" id="3.90.470.20">
    <property type="entry name" value="4'-phosphopantetheinyl transferase domain"/>
    <property type="match status" value="1"/>
</dbReference>
<dbReference type="SUPFAM" id="SSF56214">
    <property type="entry name" value="4'-phosphopantetheinyl transferase"/>
    <property type="match status" value="1"/>
</dbReference>
<sequence length="450" mass="50333">MKDFSPLLLNALFHCSGYGTRLMMIASKQHTSRLNFARNALRPIPSNHLSNPNFSALSKIGTEKSSAVMWMYGPSYCCHRRINRHNKNIYRITSTPDPRDQMKHRPCCSPRSFSVLFTQHDSKSIQSAQNQHLDARHWFTQLLPEGWCVGVRTGHAAVSAESGIHEEESSLSSIDSLHPDEYHWGRDHIASDASRTSYYLGRMALRSSLGALLDSEKEKIDPRKERGDFYIKLHDQIQTTAINKDYYGRPVLPEIISGSISHKGEYAVGLARFRSHTWNAQNRPLDNGLTALDASSVSWREECTILDQDEEKGLDDGDGVSCLSSPLTVRGIGIDLERIDARRGRRIERKVLTENEQLELGGLEGMGVSSAEEVMLRFSLKESVYKAMHPVLCQYVGFQEAEITPLSDGTAKVTLNLINGSHLGIVVQSASWRKMGDFFITSASVGAVPR</sequence>
<dbReference type="Proteomes" id="UP001530315">
    <property type="component" value="Unassembled WGS sequence"/>
</dbReference>
<dbReference type="EMBL" id="JALLAZ020001646">
    <property type="protein sequence ID" value="KAL3769753.1"/>
    <property type="molecule type" value="Genomic_DNA"/>
</dbReference>
<protein>
    <recommendedName>
        <fullName evidence="2">4'-phosphopantetheinyl transferase domain-containing protein</fullName>
    </recommendedName>
</protein>
<evidence type="ECO:0000313" key="4">
    <source>
        <dbReference type="Proteomes" id="UP001530315"/>
    </source>
</evidence>
<evidence type="ECO:0000256" key="1">
    <source>
        <dbReference type="ARBA" id="ARBA00022679"/>
    </source>
</evidence>
<name>A0ABD3N0Y2_9STRA</name>
<dbReference type="GO" id="GO:0016740">
    <property type="term" value="F:transferase activity"/>
    <property type="evidence" value="ECO:0007669"/>
    <property type="project" value="UniProtKB-KW"/>
</dbReference>
<dbReference type="InterPro" id="IPR008278">
    <property type="entry name" value="4-PPantetheinyl_Trfase_dom"/>
</dbReference>
<keyword evidence="1" id="KW-0808">Transferase</keyword>
<dbReference type="AlphaFoldDB" id="A0ABD3N0Y2"/>
<feature type="domain" description="4'-phosphopantetheinyl transferase" evidence="2">
    <location>
        <begin position="331"/>
        <end position="416"/>
    </location>
</feature>
<comment type="caution">
    <text evidence="3">The sequence shown here is derived from an EMBL/GenBank/DDBJ whole genome shotgun (WGS) entry which is preliminary data.</text>
</comment>
<keyword evidence="4" id="KW-1185">Reference proteome</keyword>
<dbReference type="InterPro" id="IPR037143">
    <property type="entry name" value="4-PPantetheinyl_Trfase_dom_sf"/>
</dbReference>